<dbReference type="AlphaFoldDB" id="A0A1J5RM17"/>
<name>A0A1J5RM17_9ZZZZ</name>
<protein>
    <submittedName>
        <fullName evidence="4">Endo-polygalacturonase</fullName>
        <ecNumber evidence="4">3.2.1.15</ecNumber>
    </submittedName>
</protein>
<accession>A0A1J5RM17</accession>
<dbReference type="Pfam" id="PF00295">
    <property type="entry name" value="Glyco_hydro_28"/>
    <property type="match status" value="1"/>
</dbReference>
<gene>
    <name evidence="4" type="primary">pehA_1</name>
    <name evidence="4" type="ORF">GALL_208950</name>
</gene>
<dbReference type="GO" id="GO:0004650">
    <property type="term" value="F:polygalacturonase activity"/>
    <property type="evidence" value="ECO:0007669"/>
    <property type="project" value="UniProtKB-EC"/>
</dbReference>
<dbReference type="Gene3D" id="2.160.20.10">
    <property type="entry name" value="Single-stranded right-handed beta-helix, Pectin lyase-like"/>
    <property type="match status" value="1"/>
</dbReference>
<dbReference type="InterPro" id="IPR012334">
    <property type="entry name" value="Pectin_lyas_fold"/>
</dbReference>
<keyword evidence="3 4" id="KW-0326">Glycosidase</keyword>
<evidence type="ECO:0000256" key="1">
    <source>
        <dbReference type="ARBA" id="ARBA00008834"/>
    </source>
</evidence>
<dbReference type="InterPro" id="IPR006626">
    <property type="entry name" value="PbH1"/>
</dbReference>
<reference evidence="4" key="1">
    <citation type="submission" date="2016-10" db="EMBL/GenBank/DDBJ databases">
        <title>Sequence of Gallionella enrichment culture.</title>
        <authorList>
            <person name="Poehlein A."/>
            <person name="Muehling M."/>
            <person name="Daniel R."/>
        </authorList>
    </citation>
    <scope>NUCLEOTIDE SEQUENCE</scope>
</reference>
<comment type="similarity">
    <text evidence="1">Belongs to the glycosyl hydrolase 28 family.</text>
</comment>
<comment type="caution">
    <text evidence="4">The sequence shown here is derived from an EMBL/GenBank/DDBJ whole genome shotgun (WGS) entry which is preliminary data.</text>
</comment>
<sequence length="436" mass="46966">MQPRIPFLSLILAVLLTCPALRAAVSPARPEIPDHHVRLADFGAVPDGKTPNEHAFRSAVDALERQGGGVLEVTPGRWLTRPFDLASRINLHLDAGAEIVFTGDPADSRTGPNHYRPFILAKDATDVAITGEGTINGQGEAWWPEAVRFRDDANRRHAKSNTSPRPRLIIFEHCRRVAVEGVTLTHAPVFSLVPADCEDVSIVGVKILNPADAPNTDGIDPSASRRVLIKDCTIDTGDDCIAVKAGSRAGVPCEDILVTGCTFLHGHGCSIGSETFSGVRNMTVEHCTFDGTETGIRLKSDRRRGGLVEHLVYSDITMRNVGHAISITSYYMGTTTDAHGRSIQEAPQAITATTPHWRDIVIRNVTAEACTKDAGLIMGLPEMPAEHIVLDHVSIQAPKGLRISNAKDVVLRSVRITAKKGPALIVDKSVTGLVTD</sequence>
<dbReference type="InterPro" id="IPR011050">
    <property type="entry name" value="Pectin_lyase_fold/virulence"/>
</dbReference>
<dbReference type="SUPFAM" id="SSF51126">
    <property type="entry name" value="Pectin lyase-like"/>
    <property type="match status" value="1"/>
</dbReference>
<dbReference type="GO" id="GO:0005975">
    <property type="term" value="P:carbohydrate metabolic process"/>
    <property type="evidence" value="ECO:0007669"/>
    <property type="project" value="InterPro"/>
</dbReference>
<dbReference type="InterPro" id="IPR000743">
    <property type="entry name" value="Glyco_hydro_28"/>
</dbReference>
<dbReference type="PANTHER" id="PTHR31339:SF9">
    <property type="entry name" value="PLASMIN AND FIBRONECTIN-BINDING PROTEIN A"/>
    <property type="match status" value="1"/>
</dbReference>
<proteinExistence type="inferred from homology"/>
<dbReference type="SMART" id="SM00710">
    <property type="entry name" value="PbH1"/>
    <property type="match status" value="7"/>
</dbReference>
<organism evidence="4">
    <name type="scientific">mine drainage metagenome</name>
    <dbReference type="NCBI Taxonomy" id="410659"/>
    <lineage>
        <taxon>unclassified sequences</taxon>
        <taxon>metagenomes</taxon>
        <taxon>ecological metagenomes</taxon>
    </lineage>
</organism>
<dbReference type="EMBL" id="MLJW01000138">
    <property type="protein sequence ID" value="OIQ97070.1"/>
    <property type="molecule type" value="Genomic_DNA"/>
</dbReference>
<dbReference type="EC" id="3.2.1.15" evidence="4"/>
<keyword evidence="2 4" id="KW-0378">Hydrolase</keyword>
<dbReference type="PANTHER" id="PTHR31339">
    <property type="entry name" value="PECTIN LYASE-RELATED"/>
    <property type="match status" value="1"/>
</dbReference>
<evidence type="ECO:0000256" key="2">
    <source>
        <dbReference type="ARBA" id="ARBA00022801"/>
    </source>
</evidence>
<evidence type="ECO:0000313" key="4">
    <source>
        <dbReference type="EMBL" id="OIQ97070.1"/>
    </source>
</evidence>
<dbReference type="InterPro" id="IPR051801">
    <property type="entry name" value="GH28_Enzymes"/>
</dbReference>
<evidence type="ECO:0000256" key="3">
    <source>
        <dbReference type="ARBA" id="ARBA00023295"/>
    </source>
</evidence>